<dbReference type="AlphaFoldDB" id="A0A192H585"/>
<dbReference type="STRING" id="375175.AYR53_10375"/>
<keyword evidence="2" id="KW-1185">Reference proteome</keyword>
<reference evidence="1 2" key="1">
    <citation type="submission" date="2016-03" db="EMBL/GenBank/DDBJ databases">
        <title>Pediococcus and Lactobacillus from brewery environment - whole genome sequencing and assembly.</title>
        <authorList>
            <person name="Behr J."/>
            <person name="Geissler A.J."/>
            <person name="Vogel R.F."/>
        </authorList>
    </citation>
    <scope>NUCLEOTIDE SEQUENCE [LARGE SCALE GENOMIC DNA]</scope>
    <source>
        <strain evidence="1 2">TMW 1.1989</strain>
    </source>
</reference>
<dbReference type="OrthoDB" id="2243657at2"/>
<gene>
    <name evidence="1" type="ORF">AYR53_10375</name>
</gene>
<dbReference type="RefSeq" id="WP_068224825.1">
    <property type="nucleotide sequence ID" value="NZ_CP014623.1"/>
</dbReference>
<dbReference type="Pfam" id="PF10112">
    <property type="entry name" value="Halogen_Hydrol"/>
    <property type="match status" value="1"/>
</dbReference>
<dbReference type="EMBL" id="CP014873">
    <property type="protein sequence ID" value="ANK63131.1"/>
    <property type="molecule type" value="Genomic_DNA"/>
</dbReference>
<dbReference type="GeneID" id="42982663"/>
<dbReference type="Proteomes" id="UP000078582">
    <property type="component" value="Chromosome"/>
</dbReference>
<organism evidence="1 2">
    <name type="scientific">Loigolactobacillus backii</name>
    <dbReference type="NCBI Taxonomy" id="375175"/>
    <lineage>
        <taxon>Bacteria</taxon>
        <taxon>Bacillati</taxon>
        <taxon>Bacillota</taxon>
        <taxon>Bacilli</taxon>
        <taxon>Lactobacillales</taxon>
        <taxon>Lactobacillaceae</taxon>
        <taxon>Loigolactobacillus</taxon>
    </lineage>
</organism>
<proteinExistence type="predicted"/>
<dbReference type="KEGG" id="lbt:AYR52_05350"/>
<evidence type="ECO:0000313" key="1">
    <source>
        <dbReference type="EMBL" id="ANK63131.1"/>
    </source>
</evidence>
<evidence type="ECO:0000313" key="2">
    <source>
        <dbReference type="Proteomes" id="UP000078582"/>
    </source>
</evidence>
<protein>
    <submittedName>
        <fullName evidence="1">Uncharacterized protein</fullName>
    </submittedName>
</protein>
<sequence>MNNRKKSTRYFWLLIDFFSLIASYFLLNELLNFKGWISLIGALLITAVIVSLQPKRARKVSNKSVPSDQLMAHYKKSGMSERDIDFFRGTMADAKAQIDQLAKNMQRVPKLKAIELHDEPVKVSQATFKALVAKPAKLHLAADFLYRHLPTLVDLTTKYIQISQHEVKDKDTYVVLDKSATLITDLAQQLKKDYAAIVADDLEDLDVDMSLAKKALEKAKTAGKESNLDE</sequence>
<dbReference type="InterPro" id="IPR018770">
    <property type="entry name" value="ChloroindolylP_hydrolase"/>
</dbReference>
<name>A0A192H585_9LACO</name>
<accession>A0A192H585</accession>